<accession>A0A378K0L6</accession>
<feature type="transmembrane region" description="Helical" evidence="4">
    <location>
        <begin position="12"/>
        <end position="34"/>
    </location>
</feature>
<keyword evidence="4" id="KW-1133">Transmembrane helix</keyword>
<evidence type="ECO:0000313" key="5">
    <source>
        <dbReference type="EMBL" id="KTD35669.1"/>
    </source>
</evidence>
<dbReference type="Proteomes" id="UP000054985">
    <property type="component" value="Unassembled WGS sequence"/>
</dbReference>
<proteinExistence type="predicted"/>
<dbReference type="SUPFAM" id="SSF103506">
    <property type="entry name" value="Mitochondrial carrier"/>
    <property type="match status" value="1"/>
</dbReference>
<dbReference type="InterPro" id="IPR023395">
    <property type="entry name" value="MCP_dom_sf"/>
</dbReference>
<evidence type="ECO:0000313" key="7">
    <source>
        <dbReference type="Proteomes" id="UP000054985"/>
    </source>
</evidence>
<dbReference type="RefSeq" id="WP_028384612.1">
    <property type="nucleotide sequence ID" value="NZ_CAAAJG010000014.1"/>
</dbReference>
<keyword evidence="2 4" id="KW-0812">Transmembrane</keyword>
<reference evidence="5 7" key="1">
    <citation type="submission" date="2015-11" db="EMBL/GenBank/DDBJ databases">
        <title>Genomic analysis of 38 Legionella species identifies large and diverse effector repertoires.</title>
        <authorList>
            <person name="Burstein D."/>
            <person name="Amaro F."/>
            <person name="Zusman T."/>
            <person name="Lifshitz Z."/>
            <person name="Cohen O."/>
            <person name="Gilbert J.A."/>
            <person name="Pupko T."/>
            <person name="Shuman H.A."/>
            <person name="Segal G."/>
        </authorList>
    </citation>
    <scope>NUCLEOTIDE SEQUENCE [LARGE SCALE GENOMIC DNA]</scope>
    <source>
        <strain evidence="5 7">ATCC 43877</strain>
    </source>
</reference>
<dbReference type="Gene3D" id="1.50.40.10">
    <property type="entry name" value="Mitochondrial carrier domain"/>
    <property type="match status" value="1"/>
</dbReference>
<dbReference type="AlphaFoldDB" id="A0A378K0L6"/>
<evidence type="ECO:0000313" key="8">
    <source>
        <dbReference type="Proteomes" id="UP000254040"/>
    </source>
</evidence>
<evidence type="ECO:0000256" key="2">
    <source>
        <dbReference type="ARBA" id="ARBA00022692"/>
    </source>
</evidence>
<evidence type="ECO:0000256" key="1">
    <source>
        <dbReference type="ARBA" id="ARBA00004370"/>
    </source>
</evidence>
<evidence type="ECO:0000256" key="4">
    <source>
        <dbReference type="SAM" id="Phobius"/>
    </source>
</evidence>
<keyword evidence="3 4" id="KW-0472">Membrane</keyword>
<dbReference type="EMBL" id="UGOG01000001">
    <property type="protein sequence ID" value="STX62799.1"/>
    <property type="molecule type" value="Genomic_DNA"/>
</dbReference>
<organism evidence="6 8">
    <name type="scientific">Legionella moravica</name>
    <dbReference type="NCBI Taxonomy" id="39962"/>
    <lineage>
        <taxon>Bacteria</taxon>
        <taxon>Pseudomonadati</taxon>
        <taxon>Pseudomonadota</taxon>
        <taxon>Gammaproteobacteria</taxon>
        <taxon>Legionellales</taxon>
        <taxon>Legionellaceae</taxon>
        <taxon>Legionella</taxon>
    </lineage>
</organism>
<keyword evidence="7" id="KW-1185">Reference proteome</keyword>
<name>A0A378K0L6_9GAMM</name>
<evidence type="ECO:0000256" key="3">
    <source>
        <dbReference type="ARBA" id="ARBA00023136"/>
    </source>
</evidence>
<protein>
    <submittedName>
        <fullName evidence="6">Mitochondrial carrier protein</fullName>
    </submittedName>
</protein>
<dbReference type="EMBL" id="LNYN01000014">
    <property type="protein sequence ID" value="KTD35669.1"/>
    <property type="molecule type" value="Genomic_DNA"/>
</dbReference>
<gene>
    <name evidence="5" type="ORF">Lmor_1116</name>
    <name evidence="6" type="ORF">NCTC12239_01738</name>
</gene>
<comment type="subcellular location">
    <subcellularLocation>
        <location evidence="1">Membrane</location>
    </subcellularLocation>
</comment>
<evidence type="ECO:0000313" key="6">
    <source>
        <dbReference type="EMBL" id="STX62799.1"/>
    </source>
</evidence>
<reference evidence="6 8" key="2">
    <citation type="submission" date="2018-06" db="EMBL/GenBank/DDBJ databases">
        <authorList>
            <consortium name="Pathogen Informatics"/>
            <person name="Doyle S."/>
        </authorList>
    </citation>
    <scope>NUCLEOTIDE SEQUENCE [LARGE SCALE GENOMIC DNA]</scope>
    <source>
        <strain evidence="6 8">NCTC12239</strain>
    </source>
</reference>
<dbReference type="GO" id="GO:0016020">
    <property type="term" value="C:membrane"/>
    <property type="evidence" value="ECO:0007669"/>
    <property type="project" value="UniProtKB-SubCell"/>
</dbReference>
<sequence>MGPETHVNPDDQYINTLIAASTSGLLGAGASFFFKGLKIRIQSGQALPSMSQLGAYYWAKETFRGTLSYAGCLVSTSIVQQMMARYLEKQNLSQTTLGKWSETLFSGALGGVTYNIAENIILEQQRKRMNALDATRSLLQQSPTRIIRGLPFVMAREAVFGFCYLKGVKQAGDYAREQWGSKYEMPAQILAGMGGALISHPFDTSSTTMQAYGYNKPSQAIRHLLSEASPFKALYRGGLARLGLFTSSALVMNSVRERVMEHLETPSV</sequence>
<dbReference type="Proteomes" id="UP000254040">
    <property type="component" value="Unassembled WGS sequence"/>
</dbReference>